<feature type="transmembrane region" description="Helical" evidence="1">
    <location>
        <begin position="12"/>
        <end position="40"/>
    </location>
</feature>
<dbReference type="HOGENOM" id="CLU_3264293_0_0_6"/>
<evidence type="ECO:0000313" key="3">
    <source>
        <dbReference type="Proteomes" id="UP000013200"/>
    </source>
</evidence>
<comment type="caution">
    <text evidence="2">The sequence shown here is derived from an EMBL/GenBank/DDBJ whole genome shotgun (WGS) entry which is preliminary data.</text>
</comment>
<keyword evidence="3" id="KW-1185">Reference proteome</keyword>
<proteinExistence type="predicted"/>
<keyword evidence="1" id="KW-0812">Transmembrane</keyword>
<keyword evidence="1" id="KW-1133">Transmembrane helix</keyword>
<accession>N9PTN8</accession>
<evidence type="ECO:0000313" key="2">
    <source>
        <dbReference type="EMBL" id="ENX36914.1"/>
    </source>
</evidence>
<name>N9PTN8_9GAMM</name>
<evidence type="ECO:0000256" key="1">
    <source>
        <dbReference type="SAM" id="Phobius"/>
    </source>
</evidence>
<reference evidence="2 3" key="1">
    <citation type="submission" date="2013-02" db="EMBL/GenBank/DDBJ databases">
        <title>The Genome Sequence of Acinetobacter sp. NIPH 3623.</title>
        <authorList>
            <consortium name="The Broad Institute Genome Sequencing Platform"/>
            <consortium name="The Broad Institute Genome Sequencing Center for Infectious Disease"/>
            <person name="Cerqueira G."/>
            <person name="Feldgarden M."/>
            <person name="Courvalin P."/>
            <person name="Perichon B."/>
            <person name="Grillot-Courvalin C."/>
            <person name="Clermont D."/>
            <person name="Rocha E."/>
            <person name="Yoon E.-J."/>
            <person name="Nemec A."/>
            <person name="Walker B."/>
            <person name="Young S.K."/>
            <person name="Zeng Q."/>
            <person name="Gargeya S."/>
            <person name="Fitzgerald M."/>
            <person name="Haas B."/>
            <person name="Abouelleil A."/>
            <person name="Alvarado L."/>
            <person name="Arachchi H.M."/>
            <person name="Berlin A.M."/>
            <person name="Chapman S.B."/>
            <person name="Dewar J."/>
            <person name="Goldberg J."/>
            <person name="Griggs A."/>
            <person name="Gujja S."/>
            <person name="Hansen M."/>
            <person name="Howarth C."/>
            <person name="Imamovic A."/>
            <person name="Larimer J."/>
            <person name="McCowan C."/>
            <person name="Murphy C."/>
            <person name="Neiman D."/>
            <person name="Pearson M."/>
            <person name="Priest M."/>
            <person name="Roberts A."/>
            <person name="Saif S."/>
            <person name="Shea T."/>
            <person name="Sisk P."/>
            <person name="Sykes S."/>
            <person name="Wortman J."/>
            <person name="Nusbaum C."/>
            <person name="Birren B."/>
        </authorList>
    </citation>
    <scope>NUCLEOTIDE SEQUENCE [LARGE SCALE GENOMIC DNA]</scope>
    <source>
        <strain evidence="2 3">NIPH 3623</strain>
    </source>
</reference>
<sequence>MTRLFCTAIMLNYLEILSIICYEFMVAPAVTLTIVAVIALA</sequence>
<organism evidence="2 3">
    <name type="scientific">Acinetobacter courvalinii</name>
    <dbReference type="NCBI Taxonomy" id="280147"/>
    <lineage>
        <taxon>Bacteria</taxon>
        <taxon>Pseudomonadati</taxon>
        <taxon>Pseudomonadota</taxon>
        <taxon>Gammaproteobacteria</taxon>
        <taxon>Moraxellales</taxon>
        <taxon>Moraxellaceae</taxon>
        <taxon>Acinetobacter</taxon>
    </lineage>
</organism>
<dbReference type="Proteomes" id="UP000013200">
    <property type="component" value="Unassembled WGS sequence"/>
</dbReference>
<protein>
    <submittedName>
        <fullName evidence="2">Uncharacterized protein</fullName>
    </submittedName>
</protein>
<dbReference type="AlphaFoldDB" id="N9PTN8"/>
<gene>
    <name evidence="2" type="ORF">F888_02250</name>
</gene>
<dbReference type="EMBL" id="APSA01000007">
    <property type="protein sequence ID" value="ENX36914.1"/>
    <property type="molecule type" value="Genomic_DNA"/>
</dbReference>
<keyword evidence="1" id="KW-0472">Membrane</keyword>